<sequence length="141" mass="16395">MEMSPEREVLMPNVGFISQYEDVTDSFKQAIDQSLTIERAINHGKESTSNIDNGREIDGLRNEVTHKLIQQLTERKVQYMDYQRGRNEDHDEHSIYVHQLRKNHFENDTVIEDERQGDTNQDSDEANSLAIVEIPIILHST</sequence>
<protein>
    <submittedName>
        <fullName evidence="1">Uncharacterized protein</fullName>
    </submittedName>
</protein>
<proteinExistence type="predicted"/>
<comment type="caution">
    <text evidence="1">The sequence shown here is derived from an EMBL/GenBank/DDBJ whole genome shotgun (WGS) entry which is preliminary data.</text>
</comment>
<organism evidence="1 2">
    <name type="scientific">Solanum commersonii</name>
    <name type="common">Commerson's wild potato</name>
    <name type="synonym">Commerson's nightshade</name>
    <dbReference type="NCBI Taxonomy" id="4109"/>
    <lineage>
        <taxon>Eukaryota</taxon>
        <taxon>Viridiplantae</taxon>
        <taxon>Streptophyta</taxon>
        <taxon>Embryophyta</taxon>
        <taxon>Tracheophyta</taxon>
        <taxon>Spermatophyta</taxon>
        <taxon>Magnoliopsida</taxon>
        <taxon>eudicotyledons</taxon>
        <taxon>Gunneridae</taxon>
        <taxon>Pentapetalae</taxon>
        <taxon>asterids</taxon>
        <taxon>lamiids</taxon>
        <taxon>Solanales</taxon>
        <taxon>Solanaceae</taxon>
        <taxon>Solanoideae</taxon>
        <taxon>Solaneae</taxon>
        <taxon>Solanum</taxon>
    </lineage>
</organism>
<keyword evidence="2" id="KW-1185">Reference proteome</keyword>
<reference evidence="1 2" key="1">
    <citation type="submission" date="2020-09" db="EMBL/GenBank/DDBJ databases">
        <title>De no assembly of potato wild relative species, Solanum commersonii.</title>
        <authorList>
            <person name="Cho K."/>
        </authorList>
    </citation>
    <scope>NUCLEOTIDE SEQUENCE [LARGE SCALE GENOMIC DNA]</scope>
    <source>
        <strain evidence="1">LZ3.2</strain>
        <tissue evidence="1">Leaf</tissue>
    </source>
</reference>
<dbReference type="EMBL" id="JACXVP010000005">
    <property type="protein sequence ID" value="KAG5604763.1"/>
    <property type="molecule type" value="Genomic_DNA"/>
</dbReference>
<gene>
    <name evidence="1" type="ORF">H5410_026255</name>
</gene>
<dbReference type="Proteomes" id="UP000824120">
    <property type="component" value="Chromosome 5"/>
</dbReference>
<evidence type="ECO:0000313" key="2">
    <source>
        <dbReference type="Proteomes" id="UP000824120"/>
    </source>
</evidence>
<dbReference type="AlphaFoldDB" id="A0A9J5YVJ8"/>
<name>A0A9J5YVJ8_SOLCO</name>
<accession>A0A9J5YVJ8</accession>
<evidence type="ECO:0000313" key="1">
    <source>
        <dbReference type="EMBL" id="KAG5604763.1"/>
    </source>
</evidence>